<evidence type="ECO:0000256" key="3">
    <source>
        <dbReference type="ARBA" id="ARBA00023002"/>
    </source>
</evidence>
<dbReference type="Gene3D" id="1.10.150.120">
    <property type="entry name" value="[2Fe-2S]-binding domain"/>
    <property type="match status" value="1"/>
</dbReference>
<dbReference type="PROSITE" id="PS51085">
    <property type="entry name" value="2FE2S_FER_2"/>
    <property type="match status" value="1"/>
</dbReference>
<keyword evidence="3" id="KW-0560">Oxidoreductase</keyword>
<comment type="caution">
    <text evidence="8">The sequence shown here is derived from an EMBL/GenBank/DDBJ whole genome shotgun (WGS) entry which is preliminary data.</text>
</comment>
<organism evidence="8 9">
    <name type="scientific">Alkaliphilus serpentinus</name>
    <dbReference type="NCBI Taxonomy" id="1482731"/>
    <lineage>
        <taxon>Bacteria</taxon>
        <taxon>Bacillati</taxon>
        <taxon>Bacillota</taxon>
        <taxon>Clostridia</taxon>
        <taxon>Peptostreptococcales</taxon>
        <taxon>Natronincolaceae</taxon>
        <taxon>Alkaliphilus</taxon>
    </lineage>
</organism>
<dbReference type="FunFam" id="1.10.150.120:FF:000003">
    <property type="entry name" value="Carbon monoxide dehydrogenase, small subunit"/>
    <property type="match status" value="1"/>
</dbReference>
<evidence type="ECO:0000256" key="4">
    <source>
        <dbReference type="ARBA" id="ARBA00023004"/>
    </source>
</evidence>
<dbReference type="Pfam" id="PF01799">
    <property type="entry name" value="Fer2_2"/>
    <property type="match status" value="1"/>
</dbReference>
<dbReference type="EMBL" id="WBZB01000033">
    <property type="protein sequence ID" value="KAB3529313.1"/>
    <property type="molecule type" value="Genomic_DNA"/>
</dbReference>
<feature type="domain" description="2Fe-2S ferredoxin-type" evidence="7">
    <location>
        <begin position="1"/>
        <end position="77"/>
    </location>
</feature>
<dbReference type="InterPro" id="IPR036010">
    <property type="entry name" value="2Fe-2S_ferredoxin-like_sf"/>
</dbReference>
<dbReference type="InterPro" id="IPR012675">
    <property type="entry name" value="Beta-grasp_dom_sf"/>
</dbReference>
<evidence type="ECO:0000256" key="6">
    <source>
        <dbReference type="ARBA" id="ARBA00060707"/>
    </source>
</evidence>
<accession>A0A833HND5</accession>
<sequence>MLLNMRVNGINYALDVNPRLRLLDVLREKLSLTGAKEGCGEGECGGCTIILDGLAVNSCLVLAHQAEGKEIITIEGLEKDGELDRLQQSFIDKGAVQCGYCTPGMLMSCKALLMKNPNPSNEEIKEAIEGNLCRCTGYIKIIDAVRAVADSKEGGN</sequence>
<dbReference type="PANTHER" id="PTHR44379:SF8">
    <property type="entry name" value="XANTHINE DEHYDROGENASE IRON-SULFUR-BINDING SUBUNIT XDHC-RELATED"/>
    <property type="match status" value="1"/>
</dbReference>
<comment type="pathway">
    <text evidence="6">Alkaloid degradation; nicotine degradation.</text>
</comment>
<evidence type="ECO:0000313" key="8">
    <source>
        <dbReference type="EMBL" id="KAB3529313.1"/>
    </source>
</evidence>
<dbReference type="PROSITE" id="PS00197">
    <property type="entry name" value="2FE2S_FER_1"/>
    <property type="match status" value="1"/>
</dbReference>
<dbReference type="AlphaFoldDB" id="A0A833HND5"/>
<dbReference type="SUPFAM" id="SSF47741">
    <property type="entry name" value="CO dehydrogenase ISP C-domain like"/>
    <property type="match status" value="1"/>
</dbReference>
<dbReference type="InterPro" id="IPR001041">
    <property type="entry name" value="2Fe-2S_ferredoxin-type"/>
</dbReference>
<gene>
    <name evidence="8" type="ORF">F8153_09420</name>
</gene>
<dbReference type="Pfam" id="PF00111">
    <property type="entry name" value="Fer2"/>
    <property type="match status" value="1"/>
</dbReference>
<evidence type="ECO:0000256" key="5">
    <source>
        <dbReference type="ARBA" id="ARBA00023014"/>
    </source>
</evidence>
<dbReference type="GO" id="GO:0046872">
    <property type="term" value="F:metal ion binding"/>
    <property type="evidence" value="ECO:0007669"/>
    <property type="project" value="UniProtKB-KW"/>
</dbReference>
<keyword evidence="2" id="KW-0479">Metal-binding</keyword>
<keyword evidence="4" id="KW-0408">Iron</keyword>
<evidence type="ECO:0000313" key="9">
    <source>
        <dbReference type="Proteomes" id="UP000465601"/>
    </source>
</evidence>
<dbReference type="GO" id="GO:0016491">
    <property type="term" value="F:oxidoreductase activity"/>
    <property type="evidence" value="ECO:0007669"/>
    <property type="project" value="UniProtKB-KW"/>
</dbReference>
<dbReference type="SUPFAM" id="SSF54292">
    <property type="entry name" value="2Fe-2S ferredoxin-like"/>
    <property type="match status" value="1"/>
</dbReference>
<protein>
    <submittedName>
        <fullName evidence="8">(2Fe-2S)-binding protein</fullName>
    </submittedName>
</protein>
<dbReference type="Gene3D" id="3.10.20.30">
    <property type="match status" value="1"/>
</dbReference>
<name>A0A833HND5_9FIRM</name>
<dbReference type="GO" id="GO:0051537">
    <property type="term" value="F:2 iron, 2 sulfur cluster binding"/>
    <property type="evidence" value="ECO:0007669"/>
    <property type="project" value="UniProtKB-KW"/>
</dbReference>
<keyword evidence="9" id="KW-1185">Reference proteome</keyword>
<dbReference type="InterPro" id="IPR002888">
    <property type="entry name" value="2Fe-2S-bd"/>
</dbReference>
<dbReference type="RefSeq" id="WP_151866105.1">
    <property type="nucleotide sequence ID" value="NZ_WBZB01000033.1"/>
</dbReference>
<dbReference type="InterPro" id="IPR006058">
    <property type="entry name" value="2Fe2S_fd_BS"/>
</dbReference>
<dbReference type="FunFam" id="3.10.20.30:FF:000020">
    <property type="entry name" value="Xanthine dehydrogenase iron-sulfur subunit"/>
    <property type="match status" value="1"/>
</dbReference>
<keyword evidence="5" id="KW-0411">Iron-sulfur</keyword>
<reference evidence="8 9" key="1">
    <citation type="submission" date="2019-10" db="EMBL/GenBank/DDBJ databases">
        <title>Alkaliphilus serpentinus sp. nov. and Alkaliphilus pronyensis sp. nov., two novel anaerobic alkaliphilic species isolated from the serpentinized-hosted hydrothermal field of the Prony Bay (New Caledonia).</title>
        <authorList>
            <person name="Postec A."/>
        </authorList>
    </citation>
    <scope>NUCLEOTIDE SEQUENCE [LARGE SCALE GENOMIC DNA]</scope>
    <source>
        <strain evidence="8 9">LacT</strain>
    </source>
</reference>
<proteinExistence type="predicted"/>
<evidence type="ECO:0000256" key="2">
    <source>
        <dbReference type="ARBA" id="ARBA00022723"/>
    </source>
</evidence>
<evidence type="ECO:0000259" key="7">
    <source>
        <dbReference type="PROSITE" id="PS51085"/>
    </source>
</evidence>
<dbReference type="Proteomes" id="UP000465601">
    <property type="component" value="Unassembled WGS sequence"/>
</dbReference>
<dbReference type="InterPro" id="IPR036884">
    <property type="entry name" value="2Fe-2S-bd_dom_sf"/>
</dbReference>
<evidence type="ECO:0000256" key="1">
    <source>
        <dbReference type="ARBA" id="ARBA00022714"/>
    </source>
</evidence>
<dbReference type="InterPro" id="IPR051452">
    <property type="entry name" value="Diverse_Oxidoreductases"/>
</dbReference>
<dbReference type="OrthoDB" id="9796880at2"/>
<dbReference type="PANTHER" id="PTHR44379">
    <property type="entry name" value="OXIDOREDUCTASE WITH IRON-SULFUR SUBUNIT"/>
    <property type="match status" value="1"/>
</dbReference>
<keyword evidence="1" id="KW-0001">2Fe-2S</keyword>